<keyword evidence="1" id="KW-0812">Transmembrane</keyword>
<sequence>MAAYINRTIGFGDSLVAPRSPLTDEQISSPLQVFGQAKKQINKMFVDIQEYLDDASERMIVVNEICPGVINGNQLKSIVDYKSKVKGICEVLTRDKMMKVAFFGREFSCSFFTKKILYLELSTIYR</sequence>
<gene>
    <name evidence="1" type="primary">Marf_0</name>
    <name evidence="1" type="ORF">g.171904</name>
</gene>
<dbReference type="EMBL" id="GGMR01015775">
    <property type="protein sequence ID" value="MBY28394.1"/>
    <property type="molecule type" value="Transcribed_RNA"/>
</dbReference>
<dbReference type="AlphaFoldDB" id="A0A2S2PG65"/>
<organism evidence="1">
    <name type="scientific">Schizaphis graminum</name>
    <name type="common">Green bug aphid</name>
    <dbReference type="NCBI Taxonomy" id="13262"/>
    <lineage>
        <taxon>Eukaryota</taxon>
        <taxon>Metazoa</taxon>
        <taxon>Ecdysozoa</taxon>
        <taxon>Arthropoda</taxon>
        <taxon>Hexapoda</taxon>
        <taxon>Insecta</taxon>
        <taxon>Pterygota</taxon>
        <taxon>Neoptera</taxon>
        <taxon>Paraneoptera</taxon>
        <taxon>Hemiptera</taxon>
        <taxon>Sternorrhyncha</taxon>
        <taxon>Aphidomorpha</taxon>
        <taxon>Aphidoidea</taxon>
        <taxon>Aphididae</taxon>
        <taxon>Aphidini</taxon>
        <taxon>Schizaphis</taxon>
    </lineage>
</organism>
<reference evidence="1" key="1">
    <citation type="submission" date="2018-04" db="EMBL/GenBank/DDBJ databases">
        <title>Transcriptome of Schizaphis graminum biotype I.</title>
        <authorList>
            <person name="Scully E.D."/>
            <person name="Geib S.M."/>
            <person name="Palmer N.A."/>
            <person name="Koch K."/>
            <person name="Bradshaw J."/>
            <person name="Heng-Moss T."/>
            <person name="Sarath G."/>
        </authorList>
    </citation>
    <scope>NUCLEOTIDE SEQUENCE</scope>
</reference>
<name>A0A2S2PG65_SCHGA</name>
<evidence type="ECO:0000313" key="1">
    <source>
        <dbReference type="EMBL" id="MBY28394.1"/>
    </source>
</evidence>
<accession>A0A2S2PG65</accession>
<proteinExistence type="predicted"/>
<keyword evidence="1" id="KW-0472">Membrane</keyword>
<protein>
    <submittedName>
        <fullName evidence="1">Transmembrane GTPase Marf</fullName>
    </submittedName>
</protein>